<dbReference type="EMBL" id="JBBPCC010000004">
    <property type="protein sequence ID" value="MEK8128082.1"/>
    <property type="molecule type" value="Genomic_DNA"/>
</dbReference>
<name>A0ABU9DIT1_9BACL</name>
<gene>
    <name evidence="1" type="ORF">WMW72_09225</name>
</gene>
<evidence type="ECO:0000313" key="1">
    <source>
        <dbReference type="EMBL" id="MEK8128082.1"/>
    </source>
</evidence>
<dbReference type="InterPro" id="IPR023214">
    <property type="entry name" value="HAD_sf"/>
</dbReference>
<protein>
    <submittedName>
        <fullName evidence="1">HAD family hydrolase</fullName>
    </submittedName>
</protein>
<dbReference type="Pfam" id="PF00702">
    <property type="entry name" value="Hydrolase"/>
    <property type="match status" value="1"/>
</dbReference>
<dbReference type="SUPFAM" id="SSF56784">
    <property type="entry name" value="HAD-like"/>
    <property type="match status" value="1"/>
</dbReference>
<proteinExistence type="predicted"/>
<accession>A0ABU9DIT1</accession>
<dbReference type="Proteomes" id="UP001469365">
    <property type="component" value="Unassembled WGS sequence"/>
</dbReference>
<evidence type="ECO:0000313" key="2">
    <source>
        <dbReference type="Proteomes" id="UP001469365"/>
    </source>
</evidence>
<dbReference type="RefSeq" id="WP_341415141.1">
    <property type="nucleotide sequence ID" value="NZ_JBBPCC010000004.1"/>
</dbReference>
<dbReference type="Gene3D" id="3.40.50.1000">
    <property type="entry name" value="HAD superfamily/HAD-like"/>
    <property type="match status" value="1"/>
</dbReference>
<dbReference type="GO" id="GO:0016787">
    <property type="term" value="F:hydrolase activity"/>
    <property type="evidence" value="ECO:0007669"/>
    <property type="project" value="UniProtKB-KW"/>
</dbReference>
<organism evidence="1 2">
    <name type="scientific">Paenibacillus filicis</name>
    <dbReference type="NCBI Taxonomy" id="669464"/>
    <lineage>
        <taxon>Bacteria</taxon>
        <taxon>Bacillati</taxon>
        <taxon>Bacillota</taxon>
        <taxon>Bacilli</taxon>
        <taxon>Bacillales</taxon>
        <taxon>Paenibacillaceae</taxon>
        <taxon>Paenibacillus</taxon>
    </lineage>
</organism>
<keyword evidence="1" id="KW-0378">Hydrolase</keyword>
<comment type="caution">
    <text evidence="1">The sequence shown here is derived from an EMBL/GenBank/DDBJ whole genome shotgun (WGS) entry which is preliminary data.</text>
</comment>
<dbReference type="InterPro" id="IPR036412">
    <property type="entry name" value="HAD-like_sf"/>
</dbReference>
<reference evidence="1 2" key="1">
    <citation type="submission" date="2024-04" db="EMBL/GenBank/DDBJ databases">
        <title>draft genome sequnece of Paenibacillus filicis.</title>
        <authorList>
            <person name="Kim D.-U."/>
        </authorList>
    </citation>
    <scope>NUCLEOTIDE SEQUENCE [LARGE SCALE GENOMIC DNA]</scope>
    <source>
        <strain evidence="1 2">KACC14197</strain>
    </source>
</reference>
<keyword evidence="2" id="KW-1185">Reference proteome</keyword>
<sequence>MQLPDERQELWKCDAYLQHVDSRIENIRLLSLDIFDTLLLRACTRPGDVFLMTADRASDSGLLHRSVSAHEFRTAREAAERQARTRRLEVEGHDEVTLACIYEEMPGHWGPRSALLELELTIEREVCYLNPHVVSLLEWCRARGVKVALLSDMYLSSGQLFSLLAAAGLDRSAVDTLLVSGDHGLNKSTGRLFELLLSLYPGINREQVLHIGDNERADVRGAALASVASLHYGLVPEFAESPYHWESVRHPETLPQLGSLRKLAGAYRPADGGIEQGDLSDTYGSAKPAGRISEAASSGMAAEGGRRSDSFRRIGAEQAGPFLTALCDWVVDICLAEHRTEVHPLMREAVLLGPMLEQAARLRGVELRVVPLYVSRQATYLAALDNFGEAELDRLLSAQNGTVHELLRSLGLAAADFSLPVAADCTLRACAEHTRADGRTGLAALRDRLLQPDALAAVQEAAAASRRLLRAYISRLCGHTDRLVTVDIGFHGTIQRSLHQALADSRSDSGGNGSIHLLAAGGAGIGELRLAQGLDIRCYLGSSGENEDLTRAFIRSPAFIEELSMGGFGSTEGYRENEQGEAVPVIASLELSAGEAEAKQAFQEGALAFQRYYYAWQTGSPSGRMFQSQDRVPAREWFKPLHRLIDMPTPEETALLGSLKHRDSHFGPDSRICEPVRERWFAQGGLAFLDACSYAPSVLNVYWPQGALTLRMPYELYVHRLRQMDGHGRQALLWRMCRDIQALPSPLRESLTVIGSGPFLSELQRTAFLHRIEIAELVDPSAPEAWRHYLERLEQSASSGAPLPALWLASLAETEVRAWREQLELAADSGYRMQSRGKLAPDWGAMNAQQGKKLTFIDPFDAFPSLQADL</sequence>